<dbReference type="Proteomes" id="UP000492821">
    <property type="component" value="Unassembled WGS sequence"/>
</dbReference>
<keyword evidence="3" id="KW-1185">Reference proteome</keyword>
<evidence type="ECO:0000313" key="4">
    <source>
        <dbReference type="WBParaSite" id="Pan_g17595.t1"/>
    </source>
</evidence>
<keyword evidence="2" id="KW-0812">Transmembrane</keyword>
<reference evidence="3" key="1">
    <citation type="journal article" date="2013" name="Genetics">
        <title>The draft genome and transcriptome of Panagrellus redivivus are shaped by the harsh demands of a free-living lifestyle.</title>
        <authorList>
            <person name="Srinivasan J."/>
            <person name="Dillman A.R."/>
            <person name="Macchietto M.G."/>
            <person name="Heikkinen L."/>
            <person name="Lakso M."/>
            <person name="Fracchia K.M."/>
            <person name="Antoshechkin I."/>
            <person name="Mortazavi A."/>
            <person name="Wong G."/>
            <person name="Sternberg P.W."/>
        </authorList>
    </citation>
    <scope>NUCLEOTIDE SEQUENCE [LARGE SCALE GENOMIC DNA]</scope>
    <source>
        <strain evidence="3">MT8872</strain>
    </source>
</reference>
<organism evidence="3 4">
    <name type="scientific">Panagrellus redivivus</name>
    <name type="common">Microworm</name>
    <dbReference type="NCBI Taxonomy" id="6233"/>
    <lineage>
        <taxon>Eukaryota</taxon>
        <taxon>Metazoa</taxon>
        <taxon>Ecdysozoa</taxon>
        <taxon>Nematoda</taxon>
        <taxon>Chromadorea</taxon>
        <taxon>Rhabditida</taxon>
        <taxon>Tylenchina</taxon>
        <taxon>Panagrolaimomorpha</taxon>
        <taxon>Panagrolaimoidea</taxon>
        <taxon>Panagrolaimidae</taxon>
        <taxon>Panagrellus</taxon>
    </lineage>
</organism>
<reference evidence="4" key="2">
    <citation type="submission" date="2020-10" db="UniProtKB">
        <authorList>
            <consortium name="WormBaseParasite"/>
        </authorList>
    </citation>
    <scope>IDENTIFICATION</scope>
</reference>
<feature type="region of interest" description="Disordered" evidence="1">
    <location>
        <begin position="1"/>
        <end position="89"/>
    </location>
</feature>
<feature type="compositionally biased region" description="Polar residues" evidence="1">
    <location>
        <begin position="1"/>
        <end position="15"/>
    </location>
</feature>
<feature type="compositionally biased region" description="Pro residues" evidence="1">
    <location>
        <begin position="30"/>
        <end position="41"/>
    </location>
</feature>
<name>A0A7E4V7S4_PANRE</name>
<feature type="transmembrane region" description="Helical" evidence="2">
    <location>
        <begin position="97"/>
        <end position="115"/>
    </location>
</feature>
<evidence type="ECO:0000256" key="2">
    <source>
        <dbReference type="SAM" id="Phobius"/>
    </source>
</evidence>
<protein>
    <submittedName>
        <fullName evidence="4">Protein CASC3</fullName>
    </submittedName>
</protein>
<keyword evidence="2" id="KW-0472">Membrane</keyword>
<dbReference type="AlphaFoldDB" id="A0A7E4V7S4"/>
<sequence>MVRTRSSSRAGQSSPEPRVSLPPTEAAPPAQEPAPPAPEAAPPAQEEEHHVEEASPPASSGSSSSSSDAESDDSGNLENPPDERENEDGIFDNLNRYFPYGLFVIAVLCYIFAVYNKSTSGPRLEDHLDKKIVNWVNKEM</sequence>
<keyword evidence="2" id="KW-1133">Transmembrane helix</keyword>
<evidence type="ECO:0000256" key="1">
    <source>
        <dbReference type="SAM" id="MobiDB-lite"/>
    </source>
</evidence>
<dbReference type="WBParaSite" id="Pan_g17595.t1">
    <property type="protein sequence ID" value="Pan_g17595.t1"/>
    <property type="gene ID" value="Pan_g17595"/>
</dbReference>
<accession>A0A7E4V7S4</accession>
<evidence type="ECO:0000313" key="3">
    <source>
        <dbReference type="Proteomes" id="UP000492821"/>
    </source>
</evidence>
<feature type="compositionally biased region" description="Low complexity" evidence="1">
    <location>
        <begin position="54"/>
        <end position="68"/>
    </location>
</feature>
<proteinExistence type="predicted"/>